<evidence type="ECO:0000313" key="3">
    <source>
        <dbReference type="Proteomes" id="UP001500449"/>
    </source>
</evidence>
<dbReference type="InterPro" id="IPR029058">
    <property type="entry name" value="AB_hydrolase_fold"/>
</dbReference>
<gene>
    <name evidence="2" type="ORF">GCM10009836_26090</name>
</gene>
<accession>A0ABN2N0K0</accession>
<feature type="domain" description="AB hydrolase-1" evidence="1">
    <location>
        <begin position="23"/>
        <end position="255"/>
    </location>
</feature>
<dbReference type="Gene3D" id="3.40.50.1820">
    <property type="entry name" value="alpha/beta hydrolase"/>
    <property type="match status" value="1"/>
</dbReference>
<keyword evidence="3" id="KW-1185">Reference proteome</keyword>
<dbReference type="SUPFAM" id="SSF53474">
    <property type="entry name" value="alpha/beta-Hydrolases"/>
    <property type="match status" value="1"/>
</dbReference>
<dbReference type="EMBL" id="BAAAQK010000005">
    <property type="protein sequence ID" value="GAA1845337.1"/>
    <property type="molecule type" value="Genomic_DNA"/>
</dbReference>
<evidence type="ECO:0000313" key="2">
    <source>
        <dbReference type="EMBL" id="GAA1845337.1"/>
    </source>
</evidence>
<dbReference type="InterPro" id="IPR050228">
    <property type="entry name" value="Carboxylesterase_BioH"/>
</dbReference>
<sequence>MYGARPHIVVRQLNEGRRDRPTLVFGPALGLSVRSLWMPVVAVLGDRCTAVGWDLPGHGDSPVADGSFSVDDLVAAVRKGVADLLLADPEGPPVHYVGSALGALVGLRWVAGDDRLDSVVVTSVGSDAGAADWLGRAGEVRRTGMRGVCRVAAEHWFGAAYRASRPDRTHAFLSELDAVDPGSYAWCCEVLASARTYDARPARDVAVTGIWGELDRRTPPRSAGVLGERWPGLVAHAVPGAAHLVPVERPGRVAHIVAAACLSSMDTSPSPA</sequence>
<organism evidence="2 3">
    <name type="scientific">Pseudonocardia ailaonensis</name>
    <dbReference type="NCBI Taxonomy" id="367279"/>
    <lineage>
        <taxon>Bacteria</taxon>
        <taxon>Bacillati</taxon>
        <taxon>Actinomycetota</taxon>
        <taxon>Actinomycetes</taxon>
        <taxon>Pseudonocardiales</taxon>
        <taxon>Pseudonocardiaceae</taxon>
        <taxon>Pseudonocardia</taxon>
    </lineage>
</organism>
<comment type="caution">
    <text evidence="2">The sequence shown here is derived from an EMBL/GenBank/DDBJ whole genome shotgun (WGS) entry which is preliminary data.</text>
</comment>
<dbReference type="PANTHER" id="PTHR43194:SF2">
    <property type="entry name" value="PEROXISOMAL MEMBRANE PROTEIN LPX1"/>
    <property type="match status" value="1"/>
</dbReference>
<dbReference type="Pfam" id="PF12697">
    <property type="entry name" value="Abhydrolase_6"/>
    <property type="match status" value="1"/>
</dbReference>
<dbReference type="InterPro" id="IPR000073">
    <property type="entry name" value="AB_hydrolase_1"/>
</dbReference>
<protein>
    <recommendedName>
        <fullName evidence="1">AB hydrolase-1 domain-containing protein</fullName>
    </recommendedName>
</protein>
<dbReference type="PANTHER" id="PTHR43194">
    <property type="entry name" value="HYDROLASE ALPHA/BETA FOLD FAMILY"/>
    <property type="match status" value="1"/>
</dbReference>
<reference evidence="2 3" key="1">
    <citation type="journal article" date="2019" name="Int. J. Syst. Evol. Microbiol.">
        <title>The Global Catalogue of Microorganisms (GCM) 10K type strain sequencing project: providing services to taxonomists for standard genome sequencing and annotation.</title>
        <authorList>
            <consortium name="The Broad Institute Genomics Platform"/>
            <consortium name="The Broad Institute Genome Sequencing Center for Infectious Disease"/>
            <person name="Wu L."/>
            <person name="Ma J."/>
        </authorList>
    </citation>
    <scope>NUCLEOTIDE SEQUENCE [LARGE SCALE GENOMIC DNA]</scope>
    <source>
        <strain evidence="2 3">JCM 16009</strain>
    </source>
</reference>
<name>A0ABN2N0K0_9PSEU</name>
<evidence type="ECO:0000259" key="1">
    <source>
        <dbReference type="Pfam" id="PF12697"/>
    </source>
</evidence>
<dbReference type="RefSeq" id="WP_344415914.1">
    <property type="nucleotide sequence ID" value="NZ_BAAAQK010000005.1"/>
</dbReference>
<dbReference type="Proteomes" id="UP001500449">
    <property type="component" value="Unassembled WGS sequence"/>
</dbReference>
<proteinExistence type="predicted"/>